<name>A0A0F9H599_9ZZZZ</name>
<organism evidence="1">
    <name type="scientific">marine sediment metagenome</name>
    <dbReference type="NCBI Taxonomy" id="412755"/>
    <lineage>
        <taxon>unclassified sequences</taxon>
        <taxon>metagenomes</taxon>
        <taxon>ecological metagenomes</taxon>
    </lineage>
</organism>
<reference evidence="1" key="1">
    <citation type="journal article" date="2015" name="Nature">
        <title>Complex archaea that bridge the gap between prokaryotes and eukaryotes.</title>
        <authorList>
            <person name="Spang A."/>
            <person name="Saw J.H."/>
            <person name="Jorgensen S.L."/>
            <person name="Zaremba-Niedzwiedzka K."/>
            <person name="Martijn J."/>
            <person name="Lind A.E."/>
            <person name="van Eijk R."/>
            <person name="Schleper C."/>
            <person name="Guy L."/>
            <person name="Ettema T.J."/>
        </authorList>
    </citation>
    <scope>NUCLEOTIDE SEQUENCE</scope>
</reference>
<proteinExistence type="predicted"/>
<protein>
    <recommendedName>
        <fullName evidence="2">HTH cro/C1-type domain-containing protein</fullName>
    </recommendedName>
</protein>
<sequence length="89" mass="10038">MIMVKSLIHPNSTTTGEVRKALRQTGKYWGLKLGVSKRLKVSQAAVSRASNGKHVGRYRRIEIALLEALEQFEPEVSELVQRLKKNHVA</sequence>
<accession>A0A0F9H599</accession>
<dbReference type="AlphaFoldDB" id="A0A0F9H599"/>
<comment type="caution">
    <text evidence="1">The sequence shown here is derived from an EMBL/GenBank/DDBJ whole genome shotgun (WGS) entry which is preliminary data.</text>
</comment>
<dbReference type="EMBL" id="LAZR01025891">
    <property type="protein sequence ID" value="KKL70447.1"/>
    <property type="molecule type" value="Genomic_DNA"/>
</dbReference>
<evidence type="ECO:0000313" key="1">
    <source>
        <dbReference type="EMBL" id="KKL70447.1"/>
    </source>
</evidence>
<evidence type="ECO:0008006" key="2">
    <source>
        <dbReference type="Google" id="ProtNLM"/>
    </source>
</evidence>
<gene>
    <name evidence="1" type="ORF">LCGC14_2104830</name>
</gene>